<sequence length="89" mass="10240">MSESLVKIWRVEIESHGSLADGIRAMNETLGAKYTNSRVNEWQDGRQKLPKKAARYMLQFVLPQIMKQHNVSNKALREITDEIMGLLPE</sequence>
<comment type="caution">
    <text evidence="1">The sequence shown here is derived from an EMBL/GenBank/DDBJ whole genome shotgun (WGS) entry which is preliminary data.</text>
</comment>
<dbReference type="AlphaFoldDB" id="A0A0J1JP91"/>
<dbReference type="STRING" id="1195763.ABT56_15530"/>
<dbReference type="EMBL" id="LDOT01000023">
    <property type="protein sequence ID" value="KLV04037.1"/>
    <property type="molecule type" value="Genomic_DNA"/>
</dbReference>
<accession>A0A0J1JP91</accession>
<dbReference type="Proteomes" id="UP000036097">
    <property type="component" value="Unassembled WGS sequence"/>
</dbReference>
<proteinExistence type="predicted"/>
<evidence type="ECO:0000313" key="2">
    <source>
        <dbReference type="Proteomes" id="UP000036097"/>
    </source>
</evidence>
<keyword evidence="2" id="KW-1185">Reference proteome</keyword>
<reference evidence="1 2" key="1">
    <citation type="submission" date="2015-05" db="EMBL/GenBank/DDBJ databases">
        <title>Photobacterium galathea sp. nov.</title>
        <authorList>
            <person name="Machado H."/>
            <person name="Gram L."/>
        </authorList>
    </citation>
    <scope>NUCLEOTIDE SEQUENCE [LARGE SCALE GENOMIC DNA]</scope>
    <source>
        <strain evidence="1 2">CGMCC 1.12159</strain>
    </source>
</reference>
<evidence type="ECO:0000313" key="1">
    <source>
        <dbReference type="EMBL" id="KLV04037.1"/>
    </source>
</evidence>
<gene>
    <name evidence="1" type="ORF">ABT56_15530</name>
</gene>
<dbReference type="RefSeq" id="WP_047879804.1">
    <property type="nucleotide sequence ID" value="NZ_LDOT01000023.1"/>
</dbReference>
<protein>
    <submittedName>
        <fullName evidence="1">Uncharacterized protein</fullName>
    </submittedName>
</protein>
<dbReference type="PATRIC" id="fig|1195763.3.peg.3303"/>
<organism evidence="1 2">
    <name type="scientific">Photobacterium aquae</name>
    <dbReference type="NCBI Taxonomy" id="1195763"/>
    <lineage>
        <taxon>Bacteria</taxon>
        <taxon>Pseudomonadati</taxon>
        <taxon>Pseudomonadota</taxon>
        <taxon>Gammaproteobacteria</taxon>
        <taxon>Vibrionales</taxon>
        <taxon>Vibrionaceae</taxon>
        <taxon>Photobacterium</taxon>
    </lineage>
</organism>
<name>A0A0J1JP91_9GAMM</name>